<keyword evidence="3" id="KW-1185">Reference proteome</keyword>
<organism evidence="2 3">
    <name type="scientific">Vibrio stylophorae</name>
    <dbReference type="NCBI Taxonomy" id="659351"/>
    <lineage>
        <taxon>Bacteria</taxon>
        <taxon>Pseudomonadati</taxon>
        <taxon>Pseudomonadota</taxon>
        <taxon>Gammaproteobacteria</taxon>
        <taxon>Vibrionales</taxon>
        <taxon>Vibrionaceae</taxon>
        <taxon>Vibrio</taxon>
    </lineage>
</organism>
<dbReference type="RefSeq" id="WP_237465993.1">
    <property type="nucleotide sequence ID" value="NZ_CAKLDI010000001.1"/>
</dbReference>
<evidence type="ECO:0000256" key="1">
    <source>
        <dbReference type="SAM" id="SignalP"/>
    </source>
</evidence>
<gene>
    <name evidence="2" type="ORF">VST7929_01425</name>
</gene>
<evidence type="ECO:0008006" key="4">
    <source>
        <dbReference type="Google" id="ProtNLM"/>
    </source>
</evidence>
<evidence type="ECO:0000313" key="3">
    <source>
        <dbReference type="Proteomes" id="UP000838672"/>
    </source>
</evidence>
<feature type="chain" id="PRO_5046062987" description="Lipoprotein" evidence="1">
    <location>
        <begin position="23"/>
        <end position="474"/>
    </location>
</feature>
<dbReference type="PROSITE" id="PS51257">
    <property type="entry name" value="PROKAR_LIPOPROTEIN"/>
    <property type="match status" value="1"/>
</dbReference>
<sequence>MKKTKLLPLAAALLLVGCGDNAKIDLKGEIPPALSQDYSVFTARSLTVEQAQNTIFNPDFVKSQLTLLGQVEDLLDNVPSKIADDAAWVTKAEALQKQIKAANMGEFGTDINTLMSAAISKVKSRQPVIQEVTNDESMMQYLAKTQKRTYTRFIEAKQKLAEFGTYGKAEYEAAVAAQNTYRQASRKLNYGLKETYVAALAKYVTEKSIPIRANDIPAYIALRYSSNDACDAANELRSPTTKECYYYEFKSFSSKDLAKLTEAQIAEVNAIGQAMVPELIAAFNADENAEKALEVAREANNNVTIISENKYGMSYATATKRYNSAVSDLARYSNQLINPETLKINTESKGYQSYIDNALRARELNTYALRNSISNGLRKIDMRQLQQVWVDGVKHNTTEVELSDEGEFSIEGNVYLLLSGPADYNELSYIGQANVDGDVVFNDANGTVVYRELNEAILDFASEKSNTSLNYIHF</sequence>
<dbReference type="EMBL" id="CAKLDI010000001">
    <property type="protein sequence ID" value="CAH0533555.1"/>
    <property type="molecule type" value="Genomic_DNA"/>
</dbReference>
<proteinExistence type="predicted"/>
<protein>
    <recommendedName>
        <fullName evidence="4">Lipoprotein</fullName>
    </recommendedName>
</protein>
<comment type="caution">
    <text evidence="2">The sequence shown here is derived from an EMBL/GenBank/DDBJ whole genome shotgun (WGS) entry which is preliminary data.</text>
</comment>
<name>A0ABN8DRY5_9VIBR</name>
<keyword evidence="1" id="KW-0732">Signal</keyword>
<dbReference type="Proteomes" id="UP000838672">
    <property type="component" value="Unassembled WGS sequence"/>
</dbReference>
<feature type="signal peptide" evidence="1">
    <location>
        <begin position="1"/>
        <end position="22"/>
    </location>
</feature>
<accession>A0ABN8DRY5</accession>
<evidence type="ECO:0000313" key="2">
    <source>
        <dbReference type="EMBL" id="CAH0533555.1"/>
    </source>
</evidence>
<reference evidence="2" key="1">
    <citation type="submission" date="2021-11" db="EMBL/GenBank/DDBJ databases">
        <authorList>
            <person name="Rodrigo-Torres L."/>
            <person name="Arahal R. D."/>
            <person name="Lucena T."/>
        </authorList>
    </citation>
    <scope>NUCLEOTIDE SEQUENCE</scope>
    <source>
        <strain evidence="2">CECT 7929</strain>
    </source>
</reference>